<sequence>MRPLHDDLDRGRCKDGEGFSNSSKVLAANGAGHASKFHRLVHGFARSFPFDLGNFASSSPSRDKATWHRNKGKEKDVNFVREKEGKPRSMTPKAMSEPPPMPEMAKGLYKMSLVRSLTLPIDTPNLASPSHPRTTNVVDLDSSRDSIMDKRDELASKCAHTDRNSEAPSQTSLSGHTRGGASVFFFAHGRRFPVDLMEKDAMGREMSAADLSLRGSDRIVQGLGDLHDYESLWKVCLRLESLKQYYEEEGFGPSSARIGHSLGGCCEVSAGIGLFASASGGSGYEFDGR</sequence>
<evidence type="ECO:0000313" key="1">
    <source>
        <dbReference type="EMBL" id="KAF7821710.1"/>
    </source>
</evidence>
<evidence type="ECO:0000313" key="2">
    <source>
        <dbReference type="Proteomes" id="UP000634136"/>
    </source>
</evidence>
<dbReference type="Proteomes" id="UP000634136">
    <property type="component" value="Unassembled WGS sequence"/>
</dbReference>
<comment type="caution">
    <text evidence="1">The sequence shown here is derived from an EMBL/GenBank/DDBJ whole genome shotgun (WGS) entry which is preliminary data.</text>
</comment>
<reference evidence="1" key="1">
    <citation type="submission" date="2020-09" db="EMBL/GenBank/DDBJ databases">
        <title>Genome-Enabled Discovery of Anthraquinone Biosynthesis in Senna tora.</title>
        <authorList>
            <person name="Kang S.-H."/>
            <person name="Pandey R.P."/>
            <person name="Lee C.-M."/>
            <person name="Sim J.-S."/>
            <person name="Jeong J.-T."/>
            <person name="Choi B.-S."/>
            <person name="Jung M."/>
            <person name="Ginzburg D."/>
            <person name="Zhao K."/>
            <person name="Won S.Y."/>
            <person name="Oh T.-J."/>
            <person name="Yu Y."/>
            <person name="Kim N.-H."/>
            <person name="Lee O.R."/>
            <person name="Lee T.-H."/>
            <person name="Bashyal P."/>
            <person name="Kim T.-S."/>
            <person name="Lee W.-H."/>
            <person name="Kawkins C."/>
            <person name="Kim C.-K."/>
            <person name="Kim J.S."/>
            <person name="Ahn B.O."/>
            <person name="Rhee S.Y."/>
            <person name="Sohng J.K."/>
        </authorList>
    </citation>
    <scope>NUCLEOTIDE SEQUENCE</scope>
    <source>
        <tissue evidence="1">Leaf</tissue>
    </source>
</reference>
<name>A0A834TIU3_9FABA</name>
<dbReference type="AlphaFoldDB" id="A0A834TIU3"/>
<gene>
    <name evidence="1" type="ORF">G2W53_027165</name>
</gene>
<proteinExistence type="predicted"/>
<dbReference type="EMBL" id="JAAIUW010000008">
    <property type="protein sequence ID" value="KAF7821710.1"/>
    <property type="molecule type" value="Genomic_DNA"/>
</dbReference>
<protein>
    <submittedName>
        <fullName evidence="1">Uncharacterized protein</fullName>
    </submittedName>
</protein>
<organism evidence="1 2">
    <name type="scientific">Senna tora</name>
    <dbReference type="NCBI Taxonomy" id="362788"/>
    <lineage>
        <taxon>Eukaryota</taxon>
        <taxon>Viridiplantae</taxon>
        <taxon>Streptophyta</taxon>
        <taxon>Embryophyta</taxon>
        <taxon>Tracheophyta</taxon>
        <taxon>Spermatophyta</taxon>
        <taxon>Magnoliopsida</taxon>
        <taxon>eudicotyledons</taxon>
        <taxon>Gunneridae</taxon>
        <taxon>Pentapetalae</taxon>
        <taxon>rosids</taxon>
        <taxon>fabids</taxon>
        <taxon>Fabales</taxon>
        <taxon>Fabaceae</taxon>
        <taxon>Caesalpinioideae</taxon>
        <taxon>Cassia clade</taxon>
        <taxon>Senna</taxon>
    </lineage>
</organism>
<accession>A0A834TIU3</accession>
<keyword evidence="2" id="KW-1185">Reference proteome</keyword>